<dbReference type="InterPro" id="IPR041679">
    <property type="entry name" value="DNA2/NAM7-like_C"/>
</dbReference>
<dbReference type="PANTHER" id="PTHR21529:SF4">
    <property type="entry name" value="TPR AND ANKYRIN REPEAT-CONTAINING PROTEIN 1"/>
    <property type="match status" value="1"/>
</dbReference>
<name>A0ABD1BI85_CARAN</name>
<protein>
    <recommendedName>
        <fullName evidence="1">DNA2/NAM7 helicase-like C-terminal domain-containing protein</fullName>
    </recommendedName>
</protein>
<accession>A0ABD1BI85</accession>
<dbReference type="Gene3D" id="3.40.50.300">
    <property type="entry name" value="P-loop containing nucleotide triphosphate hydrolases"/>
    <property type="match status" value="1"/>
</dbReference>
<organism evidence="2 3">
    <name type="scientific">Cardamine amara subsp. amara</name>
    <dbReference type="NCBI Taxonomy" id="228776"/>
    <lineage>
        <taxon>Eukaryota</taxon>
        <taxon>Viridiplantae</taxon>
        <taxon>Streptophyta</taxon>
        <taxon>Embryophyta</taxon>
        <taxon>Tracheophyta</taxon>
        <taxon>Spermatophyta</taxon>
        <taxon>Magnoliopsida</taxon>
        <taxon>eudicotyledons</taxon>
        <taxon>Gunneridae</taxon>
        <taxon>Pentapetalae</taxon>
        <taxon>rosids</taxon>
        <taxon>malvids</taxon>
        <taxon>Brassicales</taxon>
        <taxon>Brassicaceae</taxon>
        <taxon>Cardamineae</taxon>
        <taxon>Cardamine</taxon>
    </lineage>
</organism>
<gene>
    <name evidence="2" type="ORF">V5N11_016953</name>
</gene>
<dbReference type="PANTHER" id="PTHR21529">
    <property type="entry name" value="MAMMARY TURMOR VIRUS RECEPTOR HOMOLOG 1, 2 MTVR1, 2"/>
    <property type="match status" value="1"/>
</dbReference>
<proteinExistence type="predicted"/>
<dbReference type="EMBL" id="JBANAX010000290">
    <property type="protein sequence ID" value="KAL1215185.1"/>
    <property type="molecule type" value="Genomic_DNA"/>
</dbReference>
<evidence type="ECO:0000313" key="3">
    <source>
        <dbReference type="Proteomes" id="UP001558713"/>
    </source>
</evidence>
<dbReference type="Pfam" id="PF13087">
    <property type="entry name" value="AAA_12"/>
    <property type="match status" value="1"/>
</dbReference>
<evidence type="ECO:0000313" key="2">
    <source>
        <dbReference type="EMBL" id="KAL1215185.1"/>
    </source>
</evidence>
<dbReference type="AlphaFoldDB" id="A0ABD1BI85"/>
<feature type="domain" description="DNA2/NAM7 helicase-like C-terminal" evidence="1">
    <location>
        <begin position="3"/>
        <end position="95"/>
    </location>
</feature>
<sequence>MQILDAPTVRQRNYTKQYLSGKMYKPYSFINIACGREEYGDRRSLRNNIEVVVVADIISNLLQVTEKTKICINVGLIFPYKAQVFAIQEKFQETCSG</sequence>
<keyword evidence="3" id="KW-1185">Reference proteome</keyword>
<reference evidence="2 3" key="1">
    <citation type="submission" date="2024-04" db="EMBL/GenBank/DDBJ databases">
        <title>Genome assembly C_amara_ONT_v2.</title>
        <authorList>
            <person name="Yant L."/>
            <person name="Moore C."/>
            <person name="Slenker M."/>
        </authorList>
    </citation>
    <scope>NUCLEOTIDE SEQUENCE [LARGE SCALE GENOMIC DNA]</scope>
    <source>
        <tissue evidence="2">Leaf</tissue>
    </source>
</reference>
<dbReference type="InterPro" id="IPR027417">
    <property type="entry name" value="P-loop_NTPase"/>
</dbReference>
<dbReference type="InterPro" id="IPR039904">
    <property type="entry name" value="TRANK1"/>
</dbReference>
<evidence type="ECO:0000259" key="1">
    <source>
        <dbReference type="Pfam" id="PF13087"/>
    </source>
</evidence>
<dbReference type="Proteomes" id="UP001558713">
    <property type="component" value="Unassembled WGS sequence"/>
</dbReference>
<comment type="caution">
    <text evidence="2">The sequence shown here is derived from an EMBL/GenBank/DDBJ whole genome shotgun (WGS) entry which is preliminary data.</text>
</comment>